<evidence type="ECO:0000313" key="1">
    <source>
        <dbReference type="EMBL" id="XBO41742.1"/>
    </source>
</evidence>
<dbReference type="InterPro" id="IPR009351">
    <property type="entry name" value="AlkZ-like"/>
</dbReference>
<protein>
    <submittedName>
        <fullName evidence="1">Crosslink repair DNA glycosylase YcaQ family protein</fullName>
    </submittedName>
</protein>
<sequence length="392" mass="44238">MTALQARRIALAALGFGRPRPAQAERRHVDAMANRLGLIQIDSVNVLARAHYAPGFSRLGPYDPAWLDQSAYGGRRRRLFEYWGHEASLIRCDLQPFLRWRMAQAERGEGIYKGLARFGRERPDAVAAALREIETRGPSSARDLGDERGAGAWWGWSDTKRALEWLFWAGRITTALRRGNFERVYDLTERVLPRKVLDAPTPDEADAQRELLRVAARALGVATSQDLRDYFRLAPAAAARLPELVEEGTLVPAQVKGWGRPAYLHADAVRPRKVAARALVSPFDPLLWARDRTERLFGVRYRLEIYTPEHKREHGYYVLPFLLGDRIVGRFDLKADRQARRLVVQSAHAEKGADLEEVALAAGDELRLIAGWLDLPEIAVRPKGDLARHLAL</sequence>
<organism evidence="1">
    <name type="scientific">Alsobacter sp. KACC 23698</name>
    <dbReference type="NCBI Taxonomy" id="3149229"/>
    <lineage>
        <taxon>Bacteria</taxon>
        <taxon>Pseudomonadati</taxon>
        <taxon>Pseudomonadota</taxon>
        <taxon>Alphaproteobacteria</taxon>
        <taxon>Hyphomicrobiales</taxon>
        <taxon>Alsobacteraceae</taxon>
        <taxon>Alsobacter</taxon>
    </lineage>
</organism>
<accession>A0AAU7JND1</accession>
<dbReference type="PANTHER" id="PTHR30528">
    <property type="entry name" value="CYTOPLASMIC PROTEIN"/>
    <property type="match status" value="1"/>
</dbReference>
<gene>
    <name evidence="1" type="ORF">ABEG18_11180</name>
</gene>
<name>A0AAU7JND1_9HYPH</name>
<dbReference type="AlphaFoldDB" id="A0AAU7JND1"/>
<dbReference type="EMBL" id="CP157484">
    <property type="protein sequence ID" value="XBO41742.1"/>
    <property type="molecule type" value="Genomic_DNA"/>
</dbReference>
<reference evidence="1" key="1">
    <citation type="submission" date="2024-05" db="EMBL/GenBank/DDBJ databases">
        <authorList>
            <person name="Kim S."/>
            <person name="Heo J."/>
            <person name="Choi H."/>
            <person name="Choi Y."/>
            <person name="Kwon S.-W."/>
            <person name="Kim Y."/>
        </authorList>
    </citation>
    <scope>NUCLEOTIDE SEQUENCE</scope>
    <source>
        <strain evidence="1">KACC 23698</strain>
    </source>
</reference>
<dbReference type="Pfam" id="PF06224">
    <property type="entry name" value="AlkZ-like"/>
    <property type="match status" value="1"/>
</dbReference>
<proteinExistence type="predicted"/>
<dbReference type="PANTHER" id="PTHR30528:SF0">
    <property type="entry name" value="CYTOPLASMIC PROTEIN"/>
    <property type="match status" value="1"/>
</dbReference>
<dbReference type="RefSeq" id="WP_406858595.1">
    <property type="nucleotide sequence ID" value="NZ_CP157484.1"/>
</dbReference>